<dbReference type="PANTHER" id="PTHR38700:SF1">
    <property type="entry name" value="PH DOMAIN-CONTAINING PROTEIN"/>
    <property type="match status" value="1"/>
</dbReference>
<evidence type="ECO:0000313" key="4">
    <source>
        <dbReference type="EMBL" id="KAJ1725134.1"/>
    </source>
</evidence>
<dbReference type="InterPro" id="IPR001849">
    <property type="entry name" value="PH_domain"/>
</dbReference>
<dbReference type="Proteomes" id="UP001149813">
    <property type="component" value="Unassembled WGS sequence"/>
</dbReference>
<feature type="compositionally biased region" description="Low complexity" evidence="1">
    <location>
        <begin position="250"/>
        <end position="275"/>
    </location>
</feature>
<feature type="region of interest" description="Disordered" evidence="1">
    <location>
        <begin position="1"/>
        <end position="51"/>
    </location>
</feature>
<reference evidence="4" key="1">
    <citation type="submission" date="2022-07" db="EMBL/GenBank/DDBJ databases">
        <title>Phylogenomic reconstructions and comparative analyses of Kickxellomycotina fungi.</title>
        <authorList>
            <person name="Reynolds N.K."/>
            <person name="Stajich J.E."/>
            <person name="Barry K."/>
            <person name="Grigoriev I.V."/>
            <person name="Crous P."/>
            <person name="Smith M.E."/>
        </authorList>
    </citation>
    <scope>NUCLEOTIDE SEQUENCE</scope>
    <source>
        <strain evidence="4">NBRC 32514</strain>
    </source>
</reference>
<evidence type="ECO:0000259" key="2">
    <source>
        <dbReference type="PROSITE" id="PS50003"/>
    </source>
</evidence>
<dbReference type="GO" id="GO:0007165">
    <property type="term" value="P:signal transduction"/>
    <property type="evidence" value="ECO:0007669"/>
    <property type="project" value="InterPro"/>
</dbReference>
<feature type="domain" description="Ras-associating" evidence="3">
    <location>
        <begin position="934"/>
        <end position="1021"/>
    </location>
</feature>
<dbReference type="PROSITE" id="PS50200">
    <property type="entry name" value="RA"/>
    <property type="match status" value="1"/>
</dbReference>
<feature type="region of interest" description="Disordered" evidence="1">
    <location>
        <begin position="209"/>
        <end position="378"/>
    </location>
</feature>
<dbReference type="Gene3D" id="2.30.29.30">
    <property type="entry name" value="Pleckstrin-homology domain (PH domain)/Phosphotyrosine-binding domain (PTB)"/>
    <property type="match status" value="1"/>
</dbReference>
<dbReference type="OrthoDB" id="43122at2759"/>
<protein>
    <recommendedName>
        <fullName evidence="6">PH domain-containing protein</fullName>
    </recommendedName>
</protein>
<gene>
    <name evidence="4" type="ORF">LPJ53_000697</name>
</gene>
<evidence type="ECO:0000313" key="5">
    <source>
        <dbReference type="Proteomes" id="UP001149813"/>
    </source>
</evidence>
<dbReference type="PROSITE" id="PS50003">
    <property type="entry name" value="PH_DOMAIN"/>
    <property type="match status" value="1"/>
</dbReference>
<comment type="caution">
    <text evidence="4">The sequence shown here is derived from an EMBL/GenBank/DDBJ whole genome shotgun (WGS) entry which is preliminary data.</text>
</comment>
<sequence>MDPYNQHGHSDPHGQDGPWRQPSRRRRQPDPHQQQPGFGYGVADHDDDHMPLSAISGQQFAFQQQQLQQQQPLPMEMAMHQQNYPQQYQQPMFSQHEQYPEPQQHFGQPIDYQHQLELELEQQQQQFQQQFLQQYRLVQEQEQQYQGMGMAQPEWMHEGFVGHHEVPENPYSLGFQSTPHNPNLAAPYAAGMTPQMLDAAAYNYPTSAAGDAAGSSSRRHSSRPWVSGSHAKPGKLGKQTQQEQSPHEVSNNSNDSCDSDESASSLSSSESSATDSSDESVYRTTTTATITPKKSAPKSSAKSKVNVSRSPSAASSNTPRNADGVGKRSAAQPQKRHPRMQMHIAAASGSYASHASSHSATDSDTDDDVPLSVISSSSTPSIDALAAAAVRRTKTTTPASLASRRHVPASSDENTAVPDTIHRGAVKSRSLNARSGAARRQHTSPINVPQSVREEAPESSHVAADSYLSSDEDAPLDQLKAELESGARAVPDDPIEVASNLTASSVAHTIDDRASGFSVAPSASSVMQQIDEVPASSETSSLKGTPEVVLLTDKAEAAVDLAADGSDAASRRSADSCSVHSSRNSSIKDVQMARKPKTKRSSGYLPKGMGLPALPVKQRSSRARAAVQYIALADIVESTERGLDQDADADVAGDAEAEGFDTGGAFDGAANIRRRKSMRAADGGKADGDHDGDDCSLHSHFASAPSSTDTVMDALRAGPVELLTASTERSGSKAVLDWVVPEDYGDIDMLLSDLDGIMSGSLAARKRFSLTLMRRSLAVANGLVEPGDFSESHGELGGFEAEGNGGAAIEFKPLDIPDIGASVATESALGADAGGGNGNNGGGLGLEEMIMSTLNIDDIDFGPTFGASSAALDADDQPLNELAANTSAKLANLGNLDSQLELEPLTMPPLKPVELTRSQKVQKALEKLELLDVRKVSIRIYVQDAQRYYTFALTKYTTCEMILNDMKKSCIIDPEKTTWALFELVEHFGIERPLNHFENLMSLVESWEPRSNNFIIVKGFAQQSSLTLLGGVQPGDHAIQGMLYYRIKKSKWQKGVFRLQGHNMIIVKDSRGKSVKESHYLTLTNNDIYTPFEALRGAPTRYVFGLKSEMPMQMFEKPDEDYVKWFAAQTLDGLREWLQVFRLAKNQIKFRKVLESRVVEAGAMKDSEADAAPVNKPLVELAADKHDEADDGQGKKDFALDLVSSINRIAMSSKFDPSALVKVVEQGGVDVSDFRALAPGTDAQTNNDNNADDNADENMFIPGSLLSKPRKTAAETRANQQQDEELFSKGSLLSQPRESKALAASRAMQSVMAQDGNVFTQGSLLQVTEQTKPRLAHVGGAPAISNGQFPLMQMDSDGPDFSKPAVTRNATMPQAKMAPGGGRAPLVSYDTGPVFTGLMAGAHGSAPIQFQHQARMPPPTTMAGKLGNYH</sequence>
<accession>A0A9W7Y730</accession>
<proteinExistence type="predicted"/>
<dbReference type="InterPro" id="IPR029071">
    <property type="entry name" value="Ubiquitin-like_domsf"/>
</dbReference>
<feature type="region of interest" description="Disordered" evidence="1">
    <location>
        <begin position="564"/>
        <end position="617"/>
    </location>
</feature>
<feature type="region of interest" description="Disordered" evidence="1">
    <location>
        <begin position="396"/>
        <end position="465"/>
    </location>
</feature>
<dbReference type="Gene3D" id="3.10.20.90">
    <property type="entry name" value="Phosphatidylinositol 3-kinase Catalytic Subunit, Chain A, domain 1"/>
    <property type="match status" value="1"/>
</dbReference>
<organism evidence="4 5">
    <name type="scientific">Coemansia erecta</name>
    <dbReference type="NCBI Taxonomy" id="147472"/>
    <lineage>
        <taxon>Eukaryota</taxon>
        <taxon>Fungi</taxon>
        <taxon>Fungi incertae sedis</taxon>
        <taxon>Zoopagomycota</taxon>
        <taxon>Kickxellomycotina</taxon>
        <taxon>Kickxellomycetes</taxon>
        <taxon>Kickxellales</taxon>
        <taxon>Kickxellaceae</taxon>
        <taxon>Coemansia</taxon>
    </lineage>
</organism>
<dbReference type="InterPro" id="IPR000159">
    <property type="entry name" value="RA_dom"/>
</dbReference>
<feature type="compositionally biased region" description="Low complexity" evidence="1">
    <location>
        <begin position="284"/>
        <end position="304"/>
    </location>
</feature>
<dbReference type="Pfam" id="PF00788">
    <property type="entry name" value="RA"/>
    <property type="match status" value="1"/>
</dbReference>
<name>A0A9W7Y730_9FUNG</name>
<dbReference type="SUPFAM" id="SSF50729">
    <property type="entry name" value="PH domain-like"/>
    <property type="match status" value="1"/>
</dbReference>
<evidence type="ECO:0000256" key="1">
    <source>
        <dbReference type="SAM" id="MobiDB-lite"/>
    </source>
</evidence>
<dbReference type="SUPFAM" id="SSF54236">
    <property type="entry name" value="Ubiquitin-like"/>
    <property type="match status" value="1"/>
</dbReference>
<feature type="compositionally biased region" description="Low complexity" evidence="1">
    <location>
        <begin position="345"/>
        <end position="362"/>
    </location>
</feature>
<evidence type="ECO:0008006" key="6">
    <source>
        <dbReference type="Google" id="ProtNLM"/>
    </source>
</evidence>
<dbReference type="InterPro" id="IPR011993">
    <property type="entry name" value="PH-like_dom_sf"/>
</dbReference>
<dbReference type="EMBL" id="JANBOJ010000012">
    <property type="protein sequence ID" value="KAJ1725134.1"/>
    <property type="molecule type" value="Genomic_DNA"/>
</dbReference>
<feature type="domain" description="PH" evidence="2">
    <location>
        <begin position="1036"/>
        <end position="1146"/>
    </location>
</feature>
<feature type="compositionally biased region" description="Polar residues" evidence="1">
    <location>
        <begin position="305"/>
        <end position="320"/>
    </location>
</feature>
<feature type="compositionally biased region" description="Polar residues" evidence="1">
    <location>
        <begin position="578"/>
        <end position="588"/>
    </location>
</feature>
<dbReference type="PANTHER" id="PTHR38700">
    <property type="entry name" value="YALI0E22418P"/>
    <property type="match status" value="1"/>
</dbReference>
<evidence type="ECO:0000259" key="3">
    <source>
        <dbReference type="PROSITE" id="PS50200"/>
    </source>
</evidence>
<feature type="compositionally biased region" description="Polar residues" evidence="1">
    <location>
        <begin position="238"/>
        <end position="249"/>
    </location>
</feature>
<feature type="region of interest" description="Disordered" evidence="1">
    <location>
        <begin position="1273"/>
        <end position="1294"/>
    </location>
</feature>
<keyword evidence="5" id="KW-1185">Reference proteome</keyword>